<comment type="caution">
    <text evidence="2">The sequence shown here is derived from an EMBL/GenBank/DDBJ whole genome shotgun (WGS) entry which is preliminary data.</text>
</comment>
<dbReference type="Pfam" id="PF18925">
    <property type="entry name" value="DUF5675"/>
    <property type="match status" value="1"/>
</dbReference>
<sequence>MRHLKLTTRGVPGVGTFGELTEQGQKLCVTVERDWNNNLPNISCVPAGEYTLRPHVSPRYGDCLVIEAPSLGVTATGPSQRSHCLIHPANWPDQLEGCIAPGLEFHPDRWGVKSSRTAFKRLMETITEPVKLTIVRH</sequence>
<dbReference type="Proteomes" id="UP000305675">
    <property type="component" value="Unassembled WGS sequence"/>
</dbReference>
<protein>
    <recommendedName>
        <fullName evidence="1">DUF5675 domain-containing protein</fullName>
    </recommendedName>
</protein>
<dbReference type="OrthoDB" id="8719825at2"/>
<name>A0A4U1BKW8_9GAMM</name>
<organism evidence="2 3">
    <name type="scientific">Ferrimonas aestuarii</name>
    <dbReference type="NCBI Taxonomy" id="2569539"/>
    <lineage>
        <taxon>Bacteria</taxon>
        <taxon>Pseudomonadati</taxon>
        <taxon>Pseudomonadota</taxon>
        <taxon>Gammaproteobacteria</taxon>
        <taxon>Alteromonadales</taxon>
        <taxon>Ferrimonadaceae</taxon>
        <taxon>Ferrimonas</taxon>
    </lineage>
</organism>
<dbReference type="RefSeq" id="WP_136864162.1">
    <property type="nucleotide sequence ID" value="NZ_SWCJ01000012.1"/>
</dbReference>
<dbReference type="EMBL" id="SWCJ01000012">
    <property type="protein sequence ID" value="TKB53295.1"/>
    <property type="molecule type" value="Genomic_DNA"/>
</dbReference>
<evidence type="ECO:0000313" key="3">
    <source>
        <dbReference type="Proteomes" id="UP000305675"/>
    </source>
</evidence>
<evidence type="ECO:0000259" key="1">
    <source>
        <dbReference type="Pfam" id="PF18925"/>
    </source>
</evidence>
<gene>
    <name evidence="2" type="ORF">FCL42_14580</name>
</gene>
<proteinExistence type="predicted"/>
<keyword evidence="3" id="KW-1185">Reference proteome</keyword>
<evidence type="ECO:0000313" key="2">
    <source>
        <dbReference type="EMBL" id="TKB53295.1"/>
    </source>
</evidence>
<feature type="domain" description="DUF5675" evidence="1">
    <location>
        <begin position="15"/>
        <end position="127"/>
    </location>
</feature>
<reference evidence="2 3" key="1">
    <citation type="submission" date="2019-04" db="EMBL/GenBank/DDBJ databases">
        <authorList>
            <person name="Hwang J.C."/>
        </authorList>
    </citation>
    <scope>NUCLEOTIDE SEQUENCE [LARGE SCALE GENOMIC DNA]</scope>
    <source>
        <strain evidence="2 3">IMCC35002</strain>
    </source>
</reference>
<dbReference type="AlphaFoldDB" id="A0A4U1BKW8"/>
<accession>A0A4U1BKW8</accession>
<dbReference type="InterPro" id="IPR043732">
    <property type="entry name" value="DUF5675"/>
</dbReference>